<dbReference type="RefSeq" id="WP_122355157.1">
    <property type="nucleotide sequence ID" value="NZ_CP046441.1"/>
</dbReference>
<accession>A0AAE6UL82</accession>
<evidence type="ECO:0000313" key="2">
    <source>
        <dbReference type="Proteomes" id="UP000423413"/>
    </source>
</evidence>
<proteinExistence type="predicted"/>
<dbReference type="Proteomes" id="UP000423413">
    <property type="component" value="Chromosome"/>
</dbReference>
<gene>
    <name evidence="1" type="ORF">GMO17_10490</name>
</gene>
<name>A0AAE6UL82_9PSED</name>
<sequence length="121" mass="12844">MNDTNTLKVATIAPGPQSHPGSPHLAQGTKVILSDGSELTGVTRITLRAEAGDVWKAIIEVHPQTVQIIAAEADTCVVDCTSLNDERRRYAMAKYADPDTPAPTDGTVLLDTGEELAPYGM</sequence>
<dbReference type="AlphaFoldDB" id="A0AAE6UL82"/>
<dbReference type="EMBL" id="CP046441">
    <property type="protein sequence ID" value="QGT81584.1"/>
    <property type="molecule type" value="Genomic_DNA"/>
</dbReference>
<evidence type="ECO:0000313" key="1">
    <source>
        <dbReference type="EMBL" id="QGT81584.1"/>
    </source>
</evidence>
<organism evidence="1 2">
    <name type="scientific">Pseudomonas coronafaciens pv. coronafaciens</name>
    <dbReference type="NCBI Taxonomy" id="235275"/>
    <lineage>
        <taxon>Bacteria</taxon>
        <taxon>Pseudomonadati</taxon>
        <taxon>Pseudomonadota</taxon>
        <taxon>Gammaproteobacteria</taxon>
        <taxon>Pseudomonadales</taxon>
        <taxon>Pseudomonadaceae</taxon>
        <taxon>Pseudomonas</taxon>
        <taxon>Pseudomonas coronafaciens</taxon>
    </lineage>
</organism>
<protein>
    <submittedName>
        <fullName evidence="1">Uncharacterized protein</fullName>
    </submittedName>
</protein>
<reference evidence="1 2" key="1">
    <citation type="submission" date="2019-11" db="EMBL/GenBank/DDBJ databases">
        <title>Complete genome sequence of Pseudomonas syringae pv. coronafaciens isolate B19001 originated in imported oat cereal.</title>
        <authorList>
            <person name="Kim S.M."/>
            <person name="Lee B.C."/>
            <person name="Seo S.J."/>
            <person name="Lee J.E."/>
            <person name="Choi N.J."/>
            <person name="Park J.H."/>
        </authorList>
    </citation>
    <scope>NUCLEOTIDE SEQUENCE [LARGE SCALE GENOMIC DNA]</scope>
    <source>
        <strain evidence="1 2">B19001</strain>
    </source>
</reference>